<dbReference type="AlphaFoldDB" id="A0A1F5EW59"/>
<gene>
    <name evidence="1" type="ORF">A2Y64_07040</name>
</gene>
<evidence type="ECO:0000313" key="2">
    <source>
        <dbReference type="Proteomes" id="UP000177187"/>
    </source>
</evidence>
<organism evidence="1 2">
    <name type="scientific">Candidatus Coatesbacteria bacterium RBG_13_66_14</name>
    <dbReference type="NCBI Taxonomy" id="1817816"/>
    <lineage>
        <taxon>Bacteria</taxon>
        <taxon>Candidatus Coatesiibacteriota</taxon>
    </lineage>
</organism>
<proteinExistence type="predicted"/>
<dbReference type="Proteomes" id="UP000177187">
    <property type="component" value="Unassembled WGS sequence"/>
</dbReference>
<evidence type="ECO:0000313" key="1">
    <source>
        <dbReference type="EMBL" id="OGD71638.1"/>
    </source>
</evidence>
<sequence length="74" mass="8484">MRNHITFIAHAAMLAADAERLAGRTSRHHINSEVFTKVHVLDWRMNDIPLTETADASRRRVLFKRSTGVPVKVY</sequence>
<reference evidence="1 2" key="1">
    <citation type="journal article" date="2016" name="Nat. Commun.">
        <title>Thousands of microbial genomes shed light on interconnected biogeochemical processes in an aquifer system.</title>
        <authorList>
            <person name="Anantharaman K."/>
            <person name="Brown C.T."/>
            <person name="Hug L.A."/>
            <person name="Sharon I."/>
            <person name="Castelle C.J."/>
            <person name="Probst A.J."/>
            <person name="Thomas B.C."/>
            <person name="Singh A."/>
            <person name="Wilkins M.J."/>
            <person name="Karaoz U."/>
            <person name="Brodie E.L."/>
            <person name="Williams K.H."/>
            <person name="Hubbard S.S."/>
            <person name="Banfield J.F."/>
        </authorList>
    </citation>
    <scope>NUCLEOTIDE SEQUENCE [LARGE SCALE GENOMIC DNA]</scope>
</reference>
<dbReference type="EMBL" id="MFAF01000145">
    <property type="protein sequence ID" value="OGD71638.1"/>
    <property type="molecule type" value="Genomic_DNA"/>
</dbReference>
<accession>A0A1F5EW59</accession>
<comment type="caution">
    <text evidence="1">The sequence shown here is derived from an EMBL/GenBank/DDBJ whole genome shotgun (WGS) entry which is preliminary data.</text>
</comment>
<name>A0A1F5EW59_9BACT</name>
<protein>
    <submittedName>
        <fullName evidence="1">Uncharacterized protein</fullName>
    </submittedName>
</protein>